<sequence length="149" mass="17239">MQTILPPTDMRLYESELRRILTTPLFFPNIVFDIIGILTIPSLNTCCQPKERDCIITIKSMRVPPIANTANRVILRKRNILKLHNPIPFCGIWRLIKVSEIFHAANLQALYFHGRNWKKQFSIEIWAQGNGLFEKATRNEAQNSQHLSA</sequence>
<gene>
    <name evidence="1" type="ORF">WN51_02506</name>
</gene>
<proteinExistence type="predicted"/>
<organism evidence="1 2">
    <name type="scientific">Melipona quadrifasciata</name>
    <dbReference type="NCBI Taxonomy" id="166423"/>
    <lineage>
        <taxon>Eukaryota</taxon>
        <taxon>Metazoa</taxon>
        <taxon>Ecdysozoa</taxon>
        <taxon>Arthropoda</taxon>
        <taxon>Hexapoda</taxon>
        <taxon>Insecta</taxon>
        <taxon>Pterygota</taxon>
        <taxon>Neoptera</taxon>
        <taxon>Endopterygota</taxon>
        <taxon>Hymenoptera</taxon>
        <taxon>Apocrita</taxon>
        <taxon>Aculeata</taxon>
        <taxon>Apoidea</taxon>
        <taxon>Anthophila</taxon>
        <taxon>Apidae</taxon>
        <taxon>Melipona</taxon>
    </lineage>
</organism>
<keyword evidence="2" id="KW-1185">Reference proteome</keyword>
<evidence type="ECO:0000313" key="1">
    <source>
        <dbReference type="EMBL" id="KOX70450.1"/>
    </source>
</evidence>
<dbReference type="Proteomes" id="UP000053105">
    <property type="component" value="Unassembled WGS sequence"/>
</dbReference>
<dbReference type="AlphaFoldDB" id="A0A0M8ZSW2"/>
<accession>A0A0M8ZSW2</accession>
<reference evidence="1 2" key="1">
    <citation type="submission" date="2015-07" db="EMBL/GenBank/DDBJ databases">
        <title>The genome of Melipona quadrifasciata.</title>
        <authorList>
            <person name="Pan H."/>
            <person name="Kapheim K."/>
        </authorList>
    </citation>
    <scope>NUCLEOTIDE SEQUENCE [LARGE SCALE GENOMIC DNA]</scope>
    <source>
        <strain evidence="1">0111107301</strain>
        <tissue evidence="1">Whole body</tissue>
    </source>
</reference>
<evidence type="ECO:0000313" key="2">
    <source>
        <dbReference type="Proteomes" id="UP000053105"/>
    </source>
</evidence>
<name>A0A0M8ZSW2_9HYME</name>
<protein>
    <submittedName>
        <fullName evidence="1">Uncharacterized protein</fullName>
    </submittedName>
</protein>
<dbReference type="EMBL" id="KQ435859">
    <property type="protein sequence ID" value="KOX70450.1"/>
    <property type="molecule type" value="Genomic_DNA"/>
</dbReference>